<sequence>MVPSFWIAEYLRKAERASKRQLPYGILLDSAHPPTKTTTIITTNTNNSSISSYTNSSYTNSSYTNSSYINSSYTNSSYTNSSYTNSSYTNSSTDDDNDNNTTSNSRSDSSNISGLPQYLRHSHPPVPRETSIHGAPTKGLNQSAGAYQTTKEEEVAYNKEMTRVWAREAHLASVREHAWKEKEKEKEHEWKEEEAMYQRVKRQRERRERKGNGQIADAAKGP</sequence>
<feature type="compositionally biased region" description="Low complexity" evidence="1">
    <location>
        <begin position="99"/>
        <end position="113"/>
    </location>
</feature>
<feature type="compositionally biased region" description="Low complexity" evidence="1">
    <location>
        <begin position="37"/>
        <end position="57"/>
    </location>
</feature>
<feature type="region of interest" description="Disordered" evidence="1">
    <location>
        <begin position="181"/>
        <end position="222"/>
    </location>
</feature>
<evidence type="ECO:0000313" key="3">
    <source>
        <dbReference type="Proteomes" id="UP001281003"/>
    </source>
</evidence>
<evidence type="ECO:0000313" key="2">
    <source>
        <dbReference type="EMBL" id="KAK3400455.1"/>
    </source>
</evidence>
<protein>
    <submittedName>
        <fullName evidence="2">Uncharacterized protein</fullName>
    </submittedName>
</protein>
<reference evidence="2" key="1">
    <citation type="journal article" date="2023" name="Mol. Phylogenet. Evol.">
        <title>Genome-scale phylogeny and comparative genomics of the fungal order Sordariales.</title>
        <authorList>
            <person name="Hensen N."/>
            <person name="Bonometti L."/>
            <person name="Westerberg I."/>
            <person name="Brannstrom I.O."/>
            <person name="Guillou S."/>
            <person name="Cros-Aarteil S."/>
            <person name="Calhoun S."/>
            <person name="Haridas S."/>
            <person name="Kuo A."/>
            <person name="Mondo S."/>
            <person name="Pangilinan J."/>
            <person name="Riley R."/>
            <person name="LaButti K."/>
            <person name="Andreopoulos B."/>
            <person name="Lipzen A."/>
            <person name="Chen C."/>
            <person name="Yan M."/>
            <person name="Daum C."/>
            <person name="Ng V."/>
            <person name="Clum A."/>
            <person name="Steindorff A."/>
            <person name="Ohm R.A."/>
            <person name="Martin F."/>
            <person name="Silar P."/>
            <person name="Natvig D.O."/>
            <person name="Lalanne C."/>
            <person name="Gautier V."/>
            <person name="Ament-Velasquez S.L."/>
            <person name="Kruys A."/>
            <person name="Hutchinson M.I."/>
            <person name="Powell A.J."/>
            <person name="Barry K."/>
            <person name="Miller A.N."/>
            <person name="Grigoriev I.V."/>
            <person name="Debuchy R."/>
            <person name="Gladieux P."/>
            <person name="Hiltunen Thoren M."/>
            <person name="Johannesson H."/>
        </authorList>
    </citation>
    <scope>NUCLEOTIDE SEQUENCE</scope>
    <source>
        <strain evidence="2">FGSC 1904</strain>
    </source>
</reference>
<feature type="region of interest" description="Disordered" evidence="1">
    <location>
        <begin position="33"/>
        <end position="57"/>
    </location>
</feature>
<comment type="caution">
    <text evidence="2">The sequence shown here is derived from an EMBL/GenBank/DDBJ whole genome shotgun (WGS) entry which is preliminary data.</text>
</comment>
<feature type="compositionally biased region" description="Basic and acidic residues" evidence="1">
    <location>
        <begin position="181"/>
        <end position="196"/>
    </location>
</feature>
<dbReference type="EMBL" id="JAUTDP010000003">
    <property type="protein sequence ID" value="KAK3400455.1"/>
    <property type="molecule type" value="Genomic_DNA"/>
</dbReference>
<name>A0AAE0PJ39_SORBR</name>
<accession>A0AAE0PJ39</accession>
<gene>
    <name evidence="2" type="ORF">B0T20DRAFT_476575</name>
</gene>
<feature type="compositionally biased region" description="Polar residues" evidence="1">
    <location>
        <begin position="139"/>
        <end position="149"/>
    </location>
</feature>
<proteinExistence type="predicted"/>
<dbReference type="Proteomes" id="UP001281003">
    <property type="component" value="Unassembled WGS sequence"/>
</dbReference>
<dbReference type="AlphaFoldDB" id="A0AAE0PJ39"/>
<evidence type="ECO:0000256" key="1">
    <source>
        <dbReference type="SAM" id="MobiDB-lite"/>
    </source>
</evidence>
<keyword evidence="3" id="KW-1185">Reference proteome</keyword>
<organism evidence="2 3">
    <name type="scientific">Sordaria brevicollis</name>
    <dbReference type="NCBI Taxonomy" id="83679"/>
    <lineage>
        <taxon>Eukaryota</taxon>
        <taxon>Fungi</taxon>
        <taxon>Dikarya</taxon>
        <taxon>Ascomycota</taxon>
        <taxon>Pezizomycotina</taxon>
        <taxon>Sordariomycetes</taxon>
        <taxon>Sordariomycetidae</taxon>
        <taxon>Sordariales</taxon>
        <taxon>Sordariaceae</taxon>
        <taxon>Sordaria</taxon>
    </lineage>
</organism>
<reference evidence="2" key="2">
    <citation type="submission" date="2023-07" db="EMBL/GenBank/DDBJ databases">
        <authorList>
            <consortium name="Lawrence Berkeley National Laboratory"/>
            <person name="Haridas S."/>
            <person name="Hensen N."/>
            <person name="Bonometti L."/>
            <person name="Westerberg I."/>
            <person name="Brannstrom I.O."/>
            <person name="Guillou S."/>
            <person name="Cros-Aarteil S."/>
            <person name="Calhoun S."/>
            <person name="Kuo A."/>
            <person name="Mondo S."/>
            <person name="Pangilinan J."/>
            <person name="Riley R."/>
            <person name="LaButti K."/>
            <person name="Andreopoulos B."/>
            <person name="Lipzen A."/>
            <person name="Chen C."/>
            <person name="Yanf M."/>
            <person name="Daum C."/>
            <person name="Ng V."/>
            <person name="Clum A."/>
            <person name="Steindorff A."/>
            <person name="Ohm R."/>
            <person name="Martin F."/>
            <person name="Silar P."/>
            <person name="Natvig D."/>
            <person name="Lalanne C."/>
            <person name="Gautier V."/>
            <person name="Ament-velasquez S.L."/>
            <person name="Kruys A."/>
            <person name="Hutchinson M.I."/>
            <person name="Powell A.J."/>
            <person name="Barry K."/>
            <person name="Miller A.N."/>
            <person name="Grigoriev I.V."/>
            <person name="Debuchy R."/>
            <person name="Gladieux P."/>
            <person name="Thoren M.H."/>
            <person name="Johannesson H."/>
        </authorList>
    </citation>
    <scope>NUCLEOTIDE SEQUENCE</scope>
    <source>
        <strain evidence="2">FGSC 1904</strain>
    </source>
</reference>
<feature type="compositionally biased region" description="Low complexity" evidence="1">
    <location>
        <begin position="79"/>
        <end position="92"/>
    </location>
</feature>
<feature type="region of interest" description="Disordered" evidence="1">
    <location>
        <begin position="79"/>
        <end position="149"/>
    </location>
</feature>